<dbReference type="InterPro" id="IPR000847">
    <property type="entry name" value="LysR_HTH_N"/>
</dbReference>
<dbReference type="InterPro" id="IPR036388">
    <property type="entry name" value="WH-like_DNA-bd_sf"/>
</dbReference>
<evidence type="ECO:0000256" key="3">
    <source>
        <dbReference type="ARBA" id="ARBA00023125"/>
    </source>
</evidence>
<reference evidence="6" key="1">
    <citation type="journal article" date="2021" name="PeerJ">
        <title>Extensive microbial diversity within the chicken gut microbiome revealed by metagenomics and culture.</title>
        <authorList>
            <person name="Gilroy R."/>
            <person name="Ravi A."/>
            <person name="Getino M."/>
            <person name="Pursley I."/>
            <person name="Horton D.L."/>
            <person name="Alikhan N.F."/>
            <person name="Baker D."/>
            <person name="Gharbi K."/>
            <person name="Hall N."/>
            <person name="Watson M."/>
            <person name="Adriaenssens E.M."/>
            <person name="Foster-Nyarko E."/>
            <person name="Jarju S."/>
            <person name="Secka A."/>
            <person name="Antonio M."/>
            <person name="Oren A."/>
            <person name="Chaudhuri R.R."/>
            <person name="La Ragione R."/>
            <person name="Hildebrand F."/>
            <person name="Pallen M.J."/>
        </authorList>
    </citation>
    <scope>NUCLEOTIDE SEQUENCE</scope>
    <source>
        <strain evidence="6">USAMLcec2-132</strain>
    </source>
</reference>
<proteinExistence type="inferred from homology"/>
<dbReference type="Gene3D" id="1.10.10.10">
    <property type="entry name" value="Winged helix-like DNA-binding domain superfamily/Winged helix DNA-binding domain"/>
    <property type="match status" value="1"/>
</dbReference>
<organism evidence="6 7">
    <name type="scientific">Candidatus Eisenbergiella merdavium</name>
    <dbReference type="NCBI Taxonomy" id="2838551"/>
    <lineage>
        <taxon>Bacteria</taxon>
        <taxon>Bacillati</taxon>
        <taxon>Bacillota</taxon>
        <taxon>Clostridia</taxon>
        <taxon>Lachnospirales</taxon>
        <taxon>Lachnospiraceae</taxon>
        <taxon>Eisenbergiella</taxon>
    </lineage>
</organism>
<keyword evidence="3" id="KW-0238">DNA-binding</keyword>
<dbReference type="PROSITE" id="PS50931">
    <property type="entry name" value="HTH_LYSR"/>
    <property type="match status" value="1"/>
</dbReference>
<dbReference type="GO" id="GO:0003677">
    <property type="term" value="F:DNA binding"/>
    <property type="evidence" value="ECO:0007669"/>
    <property type="project" value="UniProtKB-KW"/>
</dbReference>
<evidence type="ECO:0000313" key="6">
    <source>
        <dbReference type="EMBL" id="HJC23615.1"/>
    </source>
</evidence>
<evidence type="ECO:0000256" key="4">
    <source>
        <dbReference type="ARBA" id="ARBA00023163"/>
    </source>
</evidence>
<dbReference type="EMBL" id="DWWS01000027">
    <property type="protein sequence ID" value="HJC23615.1"/>
    <property type="molecule type" value="Genomic_DNA"/>
</dbReference>
<comment type="caution">
    <text evidence="6">The sequence shown here is derived from an EMBL/GenBank/DDBJ whole genome shotgun (WGS) entry which is preliminary data.</text>
</comment>
<evidence type="ECO:0000259" key="5">
    <source>
        <dbReference type="PROSITE" id="PS50931"/>
    </source>
</evidence>
<keyword evidence="4" id="KW-0804">Transcription</keyword>
<accession>A0A9D2NF75</accession>
<gene>
    <name evidence="6" type="ORF">H9761_07930</name>
</gene>
<dbReference type="Proteomes" id="UP000823891">
    <property type="component" value="Unassembled WGS sequence"/>
</dbReference>
<sequence length="302" mass="33827">MNLNVLRYAIEVEKSRSITGAAKQLFISQPNLSRDIRELEEEIGFSIFTRSSRGVIPTDRGREFLQLAKKAVKQFQALEHYCAREEHGSLSLQVCVPKAGYIHAAFASFLSRQAKGRALSVDYREADAMDAIRDVCLRSASLAILRFPDRYERSLLSLLKRKELASEIICRFELSVLMSERHSLAAASLLTADLLEQSVEVICEDTSLADYLNEAAEPEHFPSSIRLHEGGGLCGLLSHMTAAFAFAPPLPEAVLREYHLVQKKYQGPPRKMTDMLIYPQDARLSRTENAFLEAVRQAAPGQ</sequence>
<dbReference type="PRINTS" id="PR00039">
    <property type="entry name" value="HTHLYSR"/>
</dbReference>
<feature type="domain" description="HTH lysR-type" evidence="5">
    <location>
        <begin position="1"/>
        <end position="58"/>
    </location>
</feature>
<reference evidence="6" key="2">
    <citation type="submission" date="2021-04" db="EMBL/GenBank/DDBJ databases">
        <authorList>
            <person name="Gilroy R."/>
        </authorList>
    </citation>
    <scope>NUCLEOTIDE SEQUENCE</scope>
    <source>
        <strain evidence="6">USAMLcec2-132</strain>
    </source>
</reference>
<dbReference type="AlphaFoldDB" id="A0A9D2NF75"/>
<dbReference type="PANTHER" id="PTHR30346">
    <property type="entry name" value="TRANSCRIPTIONAL DUAL REGULATOR HCAR-RELATED"/>
    <property type="match status" value="1"/>
</dbReference>
<evidence type="ECO:0000256" key="1">
    <source>
        <dbReference type="ARBA" id="ARBA00009437"/>
    </source>
</evidence>
<evidence type="ECO:0000313" key="7">
    <source>
        <dbReference type="Proteomes" id="UP000823891"/>
    </source>
</evidence>
<dbReference type="GO" id="GO:0003700">
    <property type="term" value="F:DNA-binding transcription factor activity"/>
    <property type="evidence" value="ECO:0007669"/>
    <property type="project" value="InterPro"/>
</dbReference>
<dbReference type="Pfam" id="PF00126">
    <property type="entry name" value="HTH_1"/>
    <property type="match status" value="1"/>
</dbReference>
<dbReference type="PANTHER" id="PTHR30346:SF0">
    <property type="entry name" value="HCA OPERON TRANSCRIPTIONAL ACTIVATOR HCAR"/>
    <property type="match status" value="1"/>
</dbReference>
<protein>
    <submittedName>
        <fullName evidence="6">LysR family transcriptional regulator</fullName>
    </submittedName>
</protein>
<name>A0A9D2NF75_9FIRM</name>
<evidence type="ECO:0000256" key="2">
    <source>
        <dbReference type="ARBA" id="ARBA00023015"/>
    </source>
</evidence>
<dbReference type="FunFam" id="1.10.10.10:FF:000001">
    <property type="entry name" value="LysR family transcriptional regulator"/>
    <property type="match status" value="1"/>
</dbReference>
<dbReference type="InterPro" id="IPR036390">
    <property type="entry name" value="WH_DNA-bd_sf"/>
</dbReference>
<comment type="similarity">
    <text evidence="1">Belongs to the LysR transcriptional regulatory family.</text>
</comment>
<dbReference type="SUPFAM" id="SSF53850">
    <property type="entry name" value="Periplasmic binding protein-like II"/>
    <property type="match status" value="1"/>
</dbReference>
<dbReference type="GO" id="GO:0032993">
    <property type="term" value="C:protein-DNA complex"/>
    <property type="evidence" value="ECO:0007669"/>
    <property type="project" value="TreeGrafter"/>
</dbReference>
<dbReference type="SUPFAM" id="SSF46785">
    <property type="entry name" value="Winged helix' DNA-binding domain"/>
    <property type="match status" value="1"/>
</dbReference>
<keyword evidence="2" id="KW-0805">Transcription regulation</keyword>